<protein>
    <submittedName>
        <fullName evidence="2">NERD domain-containing protein</fullName>
    </submittedName>
</protein>
<evidence type="ECO:0000313" key="2">
    <source>
        <dbReference type="EMBL" id="HEC73393.1"/>
    </source>
</evidence>
<accession>A0A7C2AA90</accession>
<proteinExistence type="predicted"/>
<dbReference type="Pfam" id="PF08378">
    <property type="entry name" value="NERD"/>
    <property type="match status" value="1"/>
</dbReference>
<organism evidence="2">
    <name type="scientific">Methylophaga aminisulfidivorans</name>
    <dbReference type="NCBI Taxonomy" id="230105"/>
    <lineage>
        <taxon>Bacteria</taxon>
        <taxon>Pseudomonadati</taxon>
        <taxon>Pseudomonadota</taxon>
        <taxon>Gammaproteobacteria</taxon>
        <taxon>Thiotrichales</taxon>
        <taxon>Piscirickettsiaceae</taxon>
        <taxon>Methylophaga</taxon>
    </lineage>
</organism>
<gene>
    <name evidence="2" type="ORF">ENI26_03355</name>
</gene>
<dbReference type="AlphaFoldDB" id="A0A7C2AA90"/>
<dbReference type="Proteomes" id="UP000886384">
    <property type="component" value="Unassembled WGS sequence"/>
</dbReference>
<dbReference type="EMBL" id="DRHY01000077">
    <property type="protein sequence ID" value="HEC73393.1"/>
    <property type="molecule type" value="Genomic_DNA"/>
</dbReference>
<feature type="domain" description="NERD" evidence="1">
    <location>
        <begin position="9"/>
        <end position="122"/>
    </location>
</feature>
<reference evidence="2" key="1">
    <citation type="journal article" date="2020" name="mSystems">
        <title>Genome- and Community-Level Interaction Insights into Carbon Utilization and Element Cycling Functions of Hydrothermarchaeota in Hydrothermal Sediment.</title>
        <authorList>
            <person name="Zhou Z."/>
            <person name="Liu Y."/>
            <person name="Xu W."/>
            <person name="Pan J."/>
            <person name="Luo Z.H."/>
            <person name="Li M."/>
        </authorList>
    </citation>
    <scope>NUCLEOTIDE SEQUENCE [LARGE SCALE GENOMIC DNA]</scope>
    <source>
        <strain evidence="2">HyVt-380</strain>
    </source>
</reference>
<sequence length="174" mass="20166">MIFYRFRKKRNTYIRKLDSLLKQVQKNELRSIIIPDGIGGLIEIERLLLLEQGLVIVETYPIAGHLFGADNIDQWTQIIDGRSFKFTNPLNRIHNTKHALQLLAPRLPIFCRVIFTENSNFPKGKPAEVSVLSSLEQDLKPILQHTQMTKLAEEAWDRIIRIARTDGQSIYRES</sequence>
<dbReference type="PROSITE" id="PS50965">
    <property type="entry name" value="NERD"/>
    <property type="match status" value="1"/>
</dbReference>
<name>A0A7C2AA90_9GAMM</name>
<comment type="caution">
    <text evidence="2">The sequence shown here is derived from an EMBL/GenBank/DDBJ whole genome shotgun (WGS) entry which is preliminary data.</text>
</comment>
<evidence type="ECO:0000259" key="1">
    <source>
        <dbReference type="PROSITE" id="PS50965"/>
    </source>
</evidence>
<dbReference type="InterPro" id="IPR011528">
    <property type="entry name" value="NERD"/>
</dbReference>